<feature type="region of interest" description="Disordered" evidence="1">
    <location>
        <begin position="422"/>
        <end position="488"/>
    </location>
</feature>
<protein>
    <submittedName>
        <fullName evidence="3">Uncharacterized protein</fullName>
    </submittedName>
</protein>
<keyword evidence="4" id="KW-1185">Reference proteome</keyword>
<sequence length="488" mass="53933">MPARRYGSRVRLLQDLMLLGSETITIWLQAFTRLTFWCALGLTGALLGLFGSAALGSTNMTLALVVFVLGVLTKIVCLIMMLHSAREVLQSPSQLGRIKPVGVPETVFHPSTALTTLLAATGPFLLTYALWGLVEQEITHLFGMNIVFHGAATEHWSIGMNRWPTFLGIAIVLLVLKQSVQFVSDRWIKHPRRRTVLSIIVLGMEGMWVFAAFAVATSLWSLAFPWIMRRSIVVRAMDAWYTLLDAIPSIDLPFGLTIDQLLLESGPWVMEVFLPAMADYVALPLFWLALTAVVHGWREFHVHDVVTGRPGRHLSRMESGLLGVLTKDIREKYLPVLACLRLVVRSGPYFVGAYLILAAIGQFTQANLAWTLHQLIGPRNDTILISVAQFVDQTAELIMLPLLSALYLTAFDRAVSNTTGAHWQRRPLSTRKSTTNDAGTSPVTRSQLPQSQTSRGRSSRSWDSTVTTGRISSPDPGSPNTLVGTIHT</sequence>
<feature type="transmembrane region" description="Helical" evidence="2">
    <location>
        <begin position="34"/>
        <end position="55"/>
    </location>
</feature>
<evidence type="ECO:0000313" key="4">
    <source>
        <dbReference type="Proteomes" id="UP000316196"/>
    </source>
</evidence>
<comment type="caution">
    <text evidence="3">The sequence shown here is derived from an EMBL/GenBank/DDBJ whole genome shotgun (WGS) entry which is preliminary data.</text>
</comment>
<feature type="compositionally biased region" description="Polar residues" evidence="1">
    <location>
        <begin position="462"/>
        <end position="471"/>
    </location>
</feature>
<evidence type="ECO:0000256" key="1">
    <source>
        <dbReference type="SAM" id="MobiDB-lite"/>
    </source>
</evidence>
<feature type="transmembrane region" description="Helical" evidence="2">
    <location>
        <begin position="113"/>
        <end position="134"/>
    </location>
</feature>
<feature type="compositionally biased region" description="Polar residues" evidence="1">
    <location>
        <begin position="478"/>
        <end position="488"/>
    </location>
</feature>
<accession>A0A542ZBX8</accession>
<feature type="compositionally biased region" description="Polar residues" evidence="1">
    <location>
        <begin position="430"/>
        <end position="453"/>
    </location>
</feature>
<keyword evidence="2" id="KW-0472">Membrane</keyword>
<keyword evidence="2" id="KW-1133">Transmembrane helix</keyword>
<dbReference type="Proteomes" id="UP000316196">
    <property type="component" value="Unassembled WGS sequence"/>
</dbReference>
<feature type="transmembrane region" description="Helical" evidence="2">
    <location>
        <begin position="272"/>
        <end position="294"/>
    </location>
</feature>
<dbReference type="EMBL" id="VFOR01000002">
    <property type="protein sequence ID" value="TQL57852.1"/>
    <property type="molecule type" value="Genomic_DNA"/>
</dbReference>
<organism evidence="3 4">
    <name type="scientific">Propioniferax innocua</name>
    <dbReference type="NCBI Taxonomy" id="1753"/>
    <lineage>
        <taxon>Bacteria</taxon>
        <taxon>Bacillati</taxon>
        <taxon>Actinomycetota</taxon>
        <taxon>Actinomycetes</taxon>
        <taxon>Propionibacteriales</taxon>
        <taxon>Propionibacteriaceae</taxon>
        <taxon>Propioniferax</taxon>
    </lineage>
</organism>
<feature type="transmembrane region" description="Helical" evidence="2">
    <location>
        <begin position="165"/>
        <end position="184"/>
    </location>
</feature>
<dbReference type="AlphaFoldDB" id="A0A542ZBX8"/>
<keyword evidence="2" id="KW-0812">Transmembrane</keyword>
<feature type="transmembrane region" description="Helical" evidence="2">
    <location>
        <begin position="196"/>
        <end position="220"/>
    </location>
</feature>
<evidence type="ECO:0000313" key="3">
    <source>
        <dbReference type="EMBL" id="TQL57852.1"/>
    </source>
</evidence>
<name>A0A542ZBX8_9ACTN</name>
<gene>
    <name evidence="3" type="ORF">FB460_1697</name>
</gene>
<feature type="transmembrane region" description="Helical" evidence="2">
    <location>
        <begin position="62"/>
        <end position="82"/>
    </location>
</feature>
<evidence type="ECO:0000256" key="2">
    <source>
        <dbReference type="SAM" id="Phobius"/>
    </source>
</evidence>
<proteinExistence type="predicted"/>
<reference evidence="3 4" key="1">
    <citation type="submission" date="2019-06" db="EMBL/GenBank/DDBJ databases">
        <title>Sequencing the genomes of 1000 actinobacteria strains.</title>
        <authorList>
            <person name="Klenk H.-P."/>
        </authorList>
    </citation>
    <scope>NUCLEOTIDE SEQUENCE [LARGE SCALE GENOMIC DNA]</scope>
    <source>
        <strain evidence="3 4">DSM 8251</strain>
    </source>
</reference>